<dbReference type="Proteomes" id="UP000243498">
    <property type="component" value="Unassembled WGS sequence"/>
</dbReference>
<feature type="transmembrane region" description="Helical" evidence="7">
    <location>
        <begin position="422"/>
        <end position="439"/>
    </location>
</feature>
<dbReference type="FunFam" id="1.20.1740.10:FF:000001">
    <property type="entry name" value="Amino acid permease"/>
    <property type="match status" value="1"/>
</dbReference>
<dbReference type="STRING" id="1081105.A0A162HVV7"/>
<keyword evidence="6 7" id="KW-0472">Membrane</keyword>
<dbReference type="Pfam" id="PF00324">
    <property type="entry name" value="AA_permease"/>
    <property type="match status" value="1"/>
</dbReference>
<dbReference type="InterPro" id="IPR000719">
    <property type="entry name" value="Prot_kinase_dom"/>
</dbReference>
<keyword evidence="5 7" id="KW-1133">Transmembrane helix</keyword>
<evidence type="ECO:0000256" key="3">
    <source>
        <dbReference type="ARBA" id="ARBA00022692"/>
    </source>
</evidence>
<feature type="transmembrane region" description="Helical" evidence="7">
    <location>
        <begin position="101"/>
        <end position="120"/>
    </location>
</feature>
<evidence type="ECO:0000256" key="4">
    <source>
        <dbReference type="ARBA" id="ARBA00022970"/>
    </source>
</evidence>
<organism evidence="9 10">
    <name type="scientific">Metarhizium rileyi (strain RCEF 4871)</name>
    <name type="common">Nomuraea rileyi</name>
    <dbReference type="NCBI Taxonomy" id="1649241"/>
    <lineage>
        <taxon>Eukaryota</taxon>
        <taxon>Fungi</taxon>
        <taxon>Dikarya</taxon>
        <taxon>Ascomycota</taxon>
        <taxon>Pezizomycotina</taxon>
        <taxon>Sordariomycetes</taxon>
        <taxon>Hypocreomycetidae</taxon>
        <taxon>Hypocreales</taxon>
        <taxon>Clavicipitaceae</taxon>
        <taxon>Metarhizium</taxon>
    </lineage>
</organism>
<evidence type="ECO:0000313" key="9">
    <source>
        <dbReference type="EMBL" id="OAA44105.1"/>
    </source>
</evidence>
<gene>
    <name evidence="9" type="ORF">NOR_03833</name>
</gene>
<dbReference type="InterPro" id="IPR004841">
    <property type="entry name" value="AA-permease/SLC12A_dom"/>
</dbReference>
<evidence type="ECO:0000256" key="6">
    <source>
        <dbReference type="ARBA" id="ARBA00023136"/>
    </source>
</evidence>
<dbReference type="PANTHER" id="PTHR43341:SF1">
    <property type="entry name" value="GENERAL AMINO-ACID PERMEASE GAP1"/>
    <property type="match status" value="1"/>
</dbReference>
<dbReference type="PANTHER" id="PTHR43341">
    <property type="entry name" value="AMINO ACID PERMEASE"/>
    <property type="match status" value="1"/>
</dbReference>
<keyword evidence="4" id="KW-0029">Amino-acid transport</keyword>
<dbReference type="InterPro" id="IPR050524">
    <property type="entry name" value="APC_YAT"/>
</dbReference>
<feature type="transmembrane region" description="Helical" evidence="7">
    <location>
        <begin position="234"/>
        <end position="257"/>
    </location>
</feature>
<dbReference type="GO" id="GO:0004672">
    <property type="term" value="F:protein kinase activity"/>
    <property type="evidence" value="ECO:0007669"/>
    <property type="project" value="InterPro"/>
</dbReference>
<reference evidence="9 10" key="1">
    <citation type="journal article" date="2016" name="Genome Biol. Evol.">
        <title>Divergent and convergent evolution of fungal pathogenicity.</title>
        <authorList>
            <person name="Shang Y."/>
            <person name="Xiao G."/>
            <person name="Zheng P."/>
            <person name="Cen K."/>
            <person name="Zhan S."/>
            <person name="Wang C."/>
        </authorList>
    </citation>
    <scope>NUCLEOTIDE SEQUENCE [LARGE SCALE GENOMIC DNA]</scope>
    <source>
        <strain evidence="9 10">RCEF 4871</strain>
    </source>
</reference>
<proteinExistence type="predicted"/>
<dbReference type="GO" id="GO:0016020">
    <property type="term" value="C:membrane"/>
    <property type="evidence" value="ECO:0007669"/>
    <property type="project" value="UniProtKB-SubCell"/>
</dbReference>
<keyword evidence="3 7" id="KW-0812">Transmembrane</keyword>
<name>A0A162HVV7_METRR</name>
<dbReference type="GO" id="GO:0015171">
    <property type="term" value="F:amino acid transmembrane transporter activity"/>
    <property type="evidence" value="ECO:0007669"/>
    <property type="project" value="TreeGrafter"/>
</dbReference>
<dbReference type="InterPro" id="IPR011009">
    <property type="entry name" value="Kinase-like_dom_sf"/>
</dbReference>
<comment type="subcellular location">
    <subcellularLocation>
        <location evidence="1">Membrane</location>
        <topology evidence="1">Multi-pass membrane protein</topology>
    </subcellularLocation>
</comment>
<feature type="domain" description="Protein kinase" evidence="8">
    <location>
        <begin position="560"/>
        <end position="768"/>
    </location>
</feature>
<feature type="transmembrane region" description="Helical" evidence="7">
    <location>
        <begin position="180"/>
        <end position="201"/>
    </location>
</feature>
<dbReference type="PROSITE" id="PS50011">
    <property type="entry name" value="PROTEIN_KINASE_DOM"/>
    <property type="match status" value="1"/>
</dbReference>
<dbReference type="SUPFAM" id="SSF56112">
    <property type="entry name" value="Protein kinase-like (PK-like)"/>
    <property type="match status" value="1"/>
</dbReference>
<dbReference type="EMBL" id="AZHC01000010">
    <property type="protein sequence ID" value="OAA44105.1"/>
    <property type="molecule type" value="Genomic_DNA"/>
</dbReference>
<sequence>MPRLLPGTRFGTRFESSLEMGEIGEDPFLDDERVYSQKRSKMRFLEDFKRNDSDRFFPGHHLSPANSRTYQTQPDYTGHLADLEKAQSGLARRLKGRHLQMIAISGSIGTGLFVMSGASLATSGPASLFLAFALAGVSMYCTCQALGELAIVYPVAGSFSSWATRFVHPSWGFALGWNYALQWLVSFPVQVVAASEVIAFWRTSLPGALFVTLFIMFIVGINMLGVKVYGEAEFLFAIIKITAVIGFILFGVLLNFIGTPEQGYIGFEYWRNPGAFENGFKGFSTVLLNATFAFSGTELIGLAAAETTNPRKSLPMAIKQVFWRICLFYLSIILLIGLVVKHNDPRLTRGLNKADANASPLVIAFQEAGVQVLPSIINAVILISVLSVANSALFGSSRTLAALGALKQAPALLSYIDRKGRPLVAIAVAAFISLLAYVADLDDRHRVLEWLLFNSITEAAAINNRLIDLLSHCTSPEIDNDNHEEIVDEVLGIILDAGRAVFKKVAAPPKPFSAYAGRNSQSLLSPARLTFQFHETATEDATVVPIDPGEAYTNPSYDARCDSSDDGESDIGSILPCQNAMKIIVAETFVASAGHVAGRVEVDGEEMFCKAHGDGRSLTSSSVGRELASLHRIRNDSRLKNDTSTRIPHLLGYVHNDTGRIIGFLRQWVPGRRLKDVDIPATSAERRRKGAAQIRDTVHYLHGIELIWGDSKADNIIIDERDNAWLIDFGGGFTEGWVDEELADTLEGDMQAMRSIAKFLKLDDDTLT</sequence>
<keyword evidence="2" id="KW-0813">Transport</keyword>
<feature type="transmembrane region" description="Helical" evidence="7">
    <location>
        <begin position="208"/>
        <end position="228"/>
    </location>
</feature>
<evidence type="ECO:0000256" key="5">
    <source>
        <dbReference type="ARBA" id="ARBA00022989"/>
    </source>
</evidence>
<dbReference type="OrthoDB" id="3900342at2759"/>
<dbReference type="GO" id="GO:0005524">
    <property type="term" value="F:ATP binding"/>
    <property type="evidence" value="ECO:0007669"/>
    <property type="project" value="InterPro"/>
</dbReference>
<feature type="transmembrane region" description="Helical" evidence="7">
    <location>
        <begin position="376"/>
        <end position="401"/>
    </location>
</feature>
<dbReference type="Gene3D" id="1.20.1740.10">
    <property type="entry name" value="Amino acid/polyamine transporter I"/>
    <property type="match status" value="1"/>
</dbReference>
<evidence type="ECO:0000256" key="1">
    <source>
        <dbReference type="ARBA" id="ARBA00004141"/>
    </source>
</evidence>
<feature type="transmembrane region" description="Helical" evidence="7">
    <location>
        <begin position="126"/>
        <end position="143"/>
    </location>
</feature>
<feature type="transmembrane region" description="Helical" evidence="7">
    <location>
        <begin position="321"/>
        <end position="340"/>
    </location>
</feature>
<evidence type="ECO:0000259" key="8">
    <source>
        <dbReference type="PROSITE" id="PS50011"/>
    </source>
</evidence>
<evidence type="ECO:0000313" key="10">
    <source>
        <dbReference type="Proteomes" id="UP000243498"/>
    </source>
</evidence>
<accession>A0A162HVV7</accession>
<dbReference type="InterPro" id="IPR004840">
    <property type="entry name" value="Amino_acid_permease_CS"/>
</dbReference>
<dbReference type="Gene3D" id="1.10.510.10">
    <property type="entry name" value="Transferase(Phosphotransferase) domain 1"/>
    <property type="match status" value="1"/>
</dbReference>
<evidence type="ECO:0000256" key="7">
    <source>
        <dbReference type="SAM" id="Phobius"/>
    </source>
</evidence>
<dbReference type="AlphaFoldDB" id="A0A162HVV7"/>
<comment type="caution">
    <text evidence="9">The sequence shown here is derived from an EMBL/GenBank/DDBJ whole genome shotgun (WGS) entry which is preliminary data.</text>
</comment>
<protein>
    <submittedName>
        <fullName evidence="9">Amino acid/polyamine transporter I</fullName>
    </submittedName>
</protein>
<dbReference type="PROSITE" id="PS00218">
    <property type="entry name" value="AMINO_ACID_PERMEASE_1"/>
    <property type="match status" value="1"/>
</dbReference>
<evidence type="ECO:0000256" key="2">
    <source>
        <dbReference type="ARBA" id="ARBA00022448"/>
    </source>
</evidence>
<keyword evidence="10" id="KW-1185">Reference proteome</keyword>